<dbReference type="InterPro" id="IPR025452">
    <property type="entry name" value="DUF4218"/>
</dbReference>
<reference evidence="2" key="1">
    <citation type="submission" date="2020-01" db="EMBL/GenBank/DDBJ databases">
        <authorList>
            <person name="Mishra B."/>
        </authorList>
    </citation>
    <scope>NUCLEOTIDE SEQUENCE [LARGE SCALE GENOMIC DNA]</scope>
</reference>
<name>A0A6D2K864_9BRAS</name>
<feature type="domain" description="DUF4218" evidence="1">
    <location>
        <begin position="42"/>
        <end position="126"/>
    </location>
</feature>
<dbReference type="Proteomes" id="UP000467841">
    <property type="component" value="Unassembled WGS sequence"/>
</dbReference>
<organism evidence="2 3">
    <name type="scientific">Microthlaspi erraticum</name>
    <dbReference type="NCBI Taxonomy" id="1685480"/>
    <lineage>
        <taxon>Eukaryota</taxon>
        <taxon>Viridiplantae</taxon>
        <taxon>Streptophyta</taxon>
        <taxon>Embryophyta</taxon>
        <taxon>Tracheophyta</taxon>
        <taxon>Spermatophyta</taxon>
        <taxon>Magnoliopsida</taxon>
        <taxon>eudicotyledons</taxon>
        <taxon>Gunneridae</taxon>
        <taxon>Pentapetalae</taxon>
        <taxon>rosids</taxon>
        <taxon>malvids</taxon>
        <taxon>Brassicales</taxon>
        <taxon>Brassicaceae</taxon>
        <taxon>Coluteocarpeae</taxon>
        <taxon>Microthlaspi</taxon>
    </lineage>
</organism>
<dbReference type="EMBL" id="CACVBM020001329">
    <property type="protein sequence ID" value="CAA7045730.1"/>
    <property type="molecule type" value="Genomic_DNA"/>
</dbReference>
<keyword evidence="3" id="KW-1185">Reference proteome</keyword>
<protein>
    <recommendedName>
        <fullName evidence="1">DUF4218 domain-containing protein</fullName>
    </recommendedName>
</protein>
<dbReference type="PANTHER" id="PTHR48258:SF3">
    <property type="entry name" value="FK506-BINDING PROTEIN 4-LIKE ISOFORM X1"/>
    <property type="match status" value="1"/>
</dbReference>
<dbReference type="OrthoDB" id="1098062at2759"/>
<dbReference type="PANTHER" id="PTHR48258">
    <property type="entry name" value="DUF4218 DOMAIN-CONTAINING PROTEIN-RELATED"/>
    <property type="match status" value="1"/>
</dbReference>
<dbReference type="Pfam" id="PF13960">
    <property type="entry name" value="DUF4218"/>
    <property type="match status" value="1"/>
</dbReference>
<gene>
    <name evidence="2" type="ORF">MERR_LOCUS32965</name>
</gene>
<evidence type="ECO:0000259" key="1">
    <source>
        <dbReference type="Pfam" id="PF13960"/>
    </source>
</evidence>
<evidence type="ECO:0000313" key="3">
    <source>
        <dbReference type="Proteomes" id="UP000467841"/>
    </source>
</evidence>
<dbReference type="AlphaFoldDB" id="A0A6D2K864"/>
<accession>A0A6D2K864</accession>
<sequence length="133" mass="15254">MGMTSHDCHVVMQRLLPFAFEGLLPNNVYKAVAGISAFFRDICSRSLTLDGIQSLEKKIAKLLCELEKIFPPSFFDVMEHLPVHLPREAELGGPVQYCWMYPFERFLFHLKKKVKNLSRVEGSIVRIVANTKE</sequence>
<proteinExistence type="predicted"/>
<comment type="caution">
    <text evidence="2">The sequence shown here is derived from an EMBL/GenBank/DDBJ whole genome shotgun (WGS) entry which is preliminary data.</text>
</comment>
<evidence type="ECO:0000313" key="2">
    <source>
        <dbReference type="EMBL" id="CAA7045730.1"/>
    </source>
</evidence>